<sequence length="248" mass="27434">MPDQTSFGLIARSVVPESSAMPMLLLDPTLRIRGVNSAYERATLRPRDELVGELLFEAFPDNPDDPEACGTHNLGASLETVMRTGRSHDMWVQRYDVADPAQSGKFVPKVWGPRNSPVYDHGELVGIVHQVEELTDLQSTLSAMAHALEADDTLSPAEQLHVLAVFAAALPAERERLRALSAENEQLRQAVETRDIIGQAKGMVMERYGLSADAAFRLLVRLSQQSNTRVVEIARRLVEIDQPRDTAL</sequence>
<dbReference type="RefSeq" id="WP_065015031.1">
    <property type="nucleotide sequence ID" value="NZ_LZKJ01000125.1"/>
</dbReference>
<dbReference type="AlphaFoldDB" id="A0A1A2Z798"/>
<dbReference type="Pfam" id="PF08448">
    <property type="entry name" value="PAS_4"/>
    <property type="match status" value="1"/>
</dbReference>
<feature type="domain" description="ANTAR" evidence="1">
    <location>
        <begin position="177"/>
        <end position="238"/>
    </location>
</feature>
<dbReference type="Proteomes" id="UP000093592">
    <property type="component" value="Unassembled WGS sequence"/>
</dbReference>
<proteinExistence type="predicted"/>
<dbReference type="InterPro" id="IPR000014">
    <property type="entry name" value="PAS"/>
</dbReference>
<dbReference type="SMART" id="SM01012">
    <property type="entry name" value="ANTAR"/>
    <property type="match status" value="1"/>
</dbReference>
<gene>
    <name evidence="2" type="ORF">A5707_02265</name>
</gene>
<evidence type="ECO:0000313" key="3">
    <source>
        <dbReference type="Proteomes" id="UP000093592"/>
    </source>
</evidence>
<name>A0A1A2Z798_9MYCO</name>
<organism evidence="2 3">
    <name type="scientific">Mycobacterium kyorinense</name>
    <dbReference type="NCBI Taxonomy" id="487514"/>
    <lineage>
        <taxon>Bacteria</taxon>
        <taxon>Bacillati</taxon>
        <taxon>Actinomycetota</taxon>
        <taxon>Actinomycetes</taxon>
        <taxon>Mycobacteriales</taxon>
        <taxon>Mycobacteriaceae</taxon>
        <taxon>Mycobacterium</taxon>
    </lineage>
</organism>
<dbReference type="Gene3D" id="3.30.450.20">
    <property type="entry name" value="PAS domain"/>
    <property type="match status" value="1"/>
</dbReference>
<comment type="caution">
    <text evidence="2">The sequence shown here is derived from an EMBL/GenBank/DDBJ whole genome shotgun (WGS) entry which is preliminary data.</text>
</comment>
<evidence type="ECO:0000259" key="1">
    <source>
        <dbReference type="PROSITE" id="PS50921"/>
    </source>
</evidence>
<dbReference type="InterPro" id="IPR011006">
    <property type="entry name" value="CheY-like_superfamily"/>
</dbReference>
<dbReference type="EMBL" id="LZKJ01000125">
    <property type="protein sequence ID" value="OBI45352.1"/>
    <property type="molecule type" value="Genomic_DNA"/>
</dbReference>
<dbReference type="InterPro" id="IPR013656">
    <property type="entry name" value="PAS_4"/>
</dbReference>
<dbReference type="InterPro" id="IPR005561">
    <property type="entry name" value="ANTAR"/>
</dbReference>
<reference evidence="3" key="1">
    <citation type="submission" date="2016-06" db="EMBL/GenBank/DDBJ databases">
        <authorList>
            <person name="Sutton G."/>
            <person name="Brinkac L."/>
            <person name="Sanka R."/>
            <person name="Adams M."/>
            <person name="Lau E."/>
            <person name="Sam S."/>
            <person name="Sreng N."/>
            <person name="Him V."/>
            <person name="Kerleguer A."/>
            <person name="Cheng S."/>
        </authorList>
    </citation>
    <scope>NUCLEOTIDE SEQUENCE [LARGE SCALE GENOMIC DNA]</scope>
    <source>
        <strain evidence="3">E861</strain>
    </source>
</reference>
<evidence type="ECO:0000313" key="2">
    <source>
        <dbReference type="EMBL" id="OBI45352.1"/>
    </source>
</evidence>
<dbReference type="Gene3D" id="1.10.10.10">
    <property type="entry name" value="Winged helix-like DNA-binding domain superfamily/Winged helix DNA-binding domain"/>
    <property type="match status" value="1"/>
</dbReference>
<dbReference type="GO" id="GO:0003723">
    <property type="term" value="F:RNA binding"/>
    <property type="evidence" value="ECO:0007669"/>
    <property type="project" value="InterPro"/>
</dbReference>
<dbReference type="PROSITE" id="PS50921">
    <property type="entry name" value="ANTAR"/>
    <property type="match status" value="1"/>
</dbReference>
<dbReference type="SUPFAM" id="SSF55785">
    <property type="entry name" value="PYP-like sensor domain (PAS domain)"/>
    <property type="match status" value="1"/>
</dbReference>
<dbReference type="InterPro" id="IPR036388">
    <property type="entry name" value="WH-like_DNA-bd_sf"/>
</dbReference>
<dbReference type="InterPro" id="IPR035965">
    <property type="entry name" value="PAS-like_dom_sf"/>
</dbReference>
<accession>A0A1A2Z798</accession>
<dbReference type="SUPFAM" id="SSF52172">
    <property type="entry name" value="CheY-like"/>
    <property type="match status" value="1"/>
</dbReference>
<dbReference type="CDD" id="cd00130">
    <property type="entry name" value="PAS"/>
    <property type="match status" value="1"/>
</dbReference>
<dbReference type="Pfam" id="PF03861">
    <property type="entry name" value="ANTAR"/>
    <property type="match status" value="1"/>
</dbReference>
<protein>
    <recommendedName>
        <fullName evidence="1">ANTAR domain-containing protein</fullName>
    </recommendedName>
</protein>